<dbReference type="InterPro" id="IPR001261">
    <property type="entry name" value="ArgE/DapE_CS"/>
</dbReference>
<comment type="similarity">
    <text evidence="1">Belongs to the peptidase M20A family.</text>
</comment>
<dbReference type="EMBL" id="OZ004253">
    <property type="protein sequence ID" value="CAK7893929.1"/>
    <property type="molecule type" value="Genomic_DNA"/>
</dbReference>
<keyword evidence="3" id="KW-0479">Metal-binding</keyword>
<keyword evidence="4" id="KW-0378">Hydrolase</keyword>
<dbReference type="Pfam" id="PF01546">
    <property type="entry name" value="Peptidase_M20"/>
    <property type="match status" value="1"/>
</dbReference>
<keyword evidence="6" id="KW-1133">Transmembrane helix</keyword>
<name>A0ABP0E6U4_9ASCO</name>
<dbReference type="PANTHER" id="PTHR45962:SF1">
    <property type="entry name" value="N-FATTY-ACYL-AMINO ACID SYNTHASE_HYDROLASE PM20D1"/>
    <property type="match status" value="1"/>
</dbReference>
<protein>
    <submittedName>
        <fullName evidence="8">Carboxypeptidase S</fullName>
    </submittedName>
</protein>
<keyword evidence="9" id="KW-1185">Reference proteome</keyword>
<dbReference type="InterPro" id="IPR011650">
    <property type="entry name" value="Peptidase_M20_dimer"/>
</dbReference>
<evidence type="ECO:0000313" key="8">
    <source>
        <dbReference type="EMBL" id="CAK7893929.1"/>
    </source>
</evidence>
<keyword evidence="2" id="KW-0645">Protease</keyword>
<dbReference type="SUPFAM" id="SSF55031">
    <property type="entry name" value="Bacterial exopeptidase dimerisation domain"/>
    <property type="match status" value="1"/>
</dbReference>
<feature type="domain" description="Peptidase M20 dimerisation" evidence="7">
    <location>
        <begin position="296"/>
        <end position="452"/>
    </location>
</feature>
<keyword evidence="5" id="KW-0862">Zinc</keyword>
<dbReference type="InterPro" id="IPR036264">
    <property type="entry name" value="Bact_exopeptidase_dim_dom"/>
</dbReference>
<dbReference type="PANTHER" id="PTHR45962">
    <property type="entry name" value="N-FATTY-ACYL-AMINO ACID SYNTHASE/HYDROLASE PM20D1"/>
    <property type="match status" value="1"/>
</dbReference>
<dbReference type="InterPro" id="IPR047177">
    <property type="entry name" value="Pept_M20A"/>
</dbReference>
<keyword evidence="6" id="KW-0472">Membrane</keyword>
<dbReference type="InterPro" id="IPR002933">
    <property type="entry name" value="Peptidase_M20"/>
</dbReference>
<dbReference type="Gene3D" id="1.10.150.900">
    <property type="match status" value="1"/>
</dbReference>
<dbReference type="Gene3D" id="3.40.630.10">
    <property type="entry name" value="Zn peptidases"/>
    <property type="match status" value="1"/>
</dbReference>
<sequence>MVSLPLDDNSGVSTIKSYFKSLKEKASEKSKVVVAGGLAILLTIIILFSTGAIGYLKIALQSIEDVSVCPLSEPLAPASFYKDNTTVLRILNDEKFRLKSVQKLSGAVQIDTTIFDNQPDVSEDPKVWEKFADFHLYLQTTFPTVFALLEVEYVNTYGIVLYWKGSNKSLKPLMLTAHQDVVPVQKATLGDWSYPPFEGHYDGEYLYGRGSSDCKNVLISIMETFELYIEEQYKPERGIVAAFGFDEEASGIISASKLAKYLEKKFGKDSMYAIIDEGVGLIKDASTGQIVAVPGTGEKGYLDVKVNLKTPGGHSSVPPDHTSIGLMSELAYLIEKDPYEPILTTKNPILKYLQCSAVHSGDKLSKFTRKTILRAGFDKLANSKVVESLTANPLTRYLISTAQAIDIIKGGEKANALPESVQLIVNHRIALESSVDETKSRFVSRVKTIASKHDLGLESFGETILEPTTKGNFVVDYSSNALEPAPVSPSDDTVWRYLTGVVRHVFEDLVYPDLEYPIVAAPGIMTGNTDTRYYWNLTKNIYRFSPFFSNDMMIENKIHSVDERVRVGAHLELTAFFYQYIQAVDTPDADNK</sequence>
<evidence type="ECO:0000256" key="5">
    <source>
        <dbReference type="ARBA" id="ARBA00022833"/>
    </source>
</evidence>
<keyword evidence="6" id="KW-0812">Transmembrane</keyword>
<dbReference type="SUPFAM" id="SSF53187">
    <property type="entry name" value="Zn-dependent exopeptidases"/>
    <property type="match status" value="1"/>
</dbReference>
<evidence type="ECO:0000256" key="4">
    <source>
        <dbReference type="ARBA" id="ARBA00022801"/>
    </source>
</evidence>
<evidence type="ECO:0000256" key="1">
    <source>
        <dbReference type="ARBA" id="ARBA00006247"/>
    </source>
</evidence>
<organism evidence="8 9">
    <name type="scientific">[Candida] anglica</name>
    <dbReference type="NCBI Taxonomy" id="148631"/>
    <lineage>
        <taxon>Eukaryota</taxon>
        <taxon>Fungi</taxon>
        <taxon>Dikarya</taxon>
        <taxon>Ascomycota</taxon>
        <taxon>Saccharomycotina</taxon>
        <taxon>Pichiomycetes</taxon>
        <taxon>Debaryomycetaceae</taxon>
        <taxon>Kurtzmaniella</taxon>
    </lineage>
</organism>
<reference evidence="8 9" key="1">
    <citation type="submission" date="2024-01" db="EMBL/GenBank/DDBJ databases">
        <authorList>
            <consortium name="Genoscope - CEA"/>
            <person name="William W."/>
        </authorList>
    </citation>
    <scope>NUCLEOTIDE SEQUENCE [LARGE SCALE GENOMIC DNA]</scope>
    <source>
        <strain evidence="8 9">29B2s-10</strain>
    </source>
</reference>
<dbReference type="Proteomes" id="UP001497600">
    <property type="component" value="Chromosome A"/>
</dbReference>
<evidence type="ECO:0000259" key="7">
    <source>
        <dbReference type="Pfam" id="PF07687"/>
    </source>
</evidence>
<keyword evidence="8" id="KW-0121">Carboxypeptidase</keyword>
<dbReference type="InterPro" id="IPR017141">
    <property type="entry name" value="Pept_M20_carboxypep"/>
</dbReference>
<gene>
    <name evidence="8" type="primary">CPS1</name>
    <name evidence="8" type="ORF">CAAN4_A10000</name>
</gene>
<dbReference type="PIRSF" id="PIRSF037217">
    <property type="entry name" value="Carboxypeptidase_S"/>
    <property type="match status" value="1"/>
</dbReference>
<feature type="transmembrane region" description="Helical" evidence="6">
    <location>
        <begin position="32"/>
        <end position="56"/>
    </location>
</feature>
<dbReference type="CDD" id="cd05674">
    <property type="entry name" value="M20_yscS"/>
    <property type="match status" value="1"/>
</dbReference>
<dbReference type="GO" id="GO:0004180">
    <property type="term" value="F:carboxypeptidase activity"/>
    <property type="evidence" value="ECO:0007669"/>
    <property type="project" value="UniProtKB-KW"/>
</dbReference>
<evidence type="ECO:0000256" key="2">
    <source>
        <dbReference type="ARBA" id="ARBA00022670"/>
    </source>
</evidence>
<evidence type="ECO:0000256" key="6">
    <source>
        <dbReference type="SAM" id="Phobius"/>
    </source>
</evidence>
<dbReference type="PROSITE" id="PS00758">
    <property type="entry name" value="ARGE_DAPE_CPG2_1"/>
    <property type="match status" value="1"/>
</dbReference>
<evidence type="ECO:0000256" key="3">
    <source>
        <dbReference type="ARBA" id="ARBA00022723"/>
    </source>
</evidence>
<dbReference type="Pfam" id="PF07687">
    <property type="entry name" value="M20_dimer"/>
    <property type="match status" value="1"/>
</dbReference>
<accession>A0ABP0E6U4</accession>
<evidence type="ECO:0000313" key="9">
    <source>
        <dbReference type="Proteomes" id="UP001497600"/>
    </source>
</evidence>
<proteinExistence type="inferred from homology"/>